<name>A0A6B8VHG5_9CORY</name>
<keyword evidence="3" id="KW-1185">Reference proteome</keyword>
<gene>
    <name evidence="2" type="ORF">CETAM_07355</name>
</gene>
<feature type="signal peptide" evidence="1">
    <location>
        <begin position="1"/>
        <end position="25"/>
    </location>
</feature>
<sequence>MTRSQRTTPFTLATVVVASVAGLCAAVTLGARDADSPDAFAARAGGEVEVVSQTPSPVAEPVEATFGTAAMNSIQDTSGPEAPDVWRRGADQFEYFRSWDGEVRAWRAGQPQIIPGPGGNWFPAGQPGCGDGVYLISFRSGEGETLSVQLRDGVGRLIRESDRAAGRVLSDDCHLPYVQLAGLPAEPVSTQVSYTVHEYHRASR</sequence>
<dbReference type="EMBL" id="CP046453">
    <property type="protein sequence ID" value="QGU04732.1"/>
    <property type="molecule type" value="Genomic_DNA"/>
</dbReference>
<evidence type="ECO:0000313" key="2">
    <source>
        <dbReference type="EMBL" id="QGU04732.1"/>
    </source>
</evidence>
<feature type="chain" id="PRO_5039355890" description="Secreted protein" evidence="1">
    <location>
        <begin position="26"/>
        <end position="204"/>
    </location>
</feature>
<organism evidence="2 3">
    <name type="scientific">Corynebacterium comes</name>
    <dbReference type="NCBI Taxonomy" id="2675218"/>
    <lineage>
        <taxon>Bacteria</taxon>
        <taxon>Bacillati</taxon>
        <taxon>Actinomycetota</taxon>
        <taxon>Actinomycetes</taxon>
        <taxon>Mycobacteriales</taxon>
        <taxon>Corynebacteriaceae</taxon>
        <taxon>Corynebacterium</taxon>
    </lineage>
</organism>
<dbReference type="Proteomes" id="UP000425178">
    <property type="component" value="Chromosome"/>
</dbReference>
<protein>
    <recommendedName>
        <fullName evidence="4">Secreted protein</fullName>
    </recommendedName>
</protein>
<evidence type="ECO:0008006" key="4">
    <source>
        <dbReference type="Google" id="ProtNLM"/>
    </source>
</evidence>
<dbReference type="AlphaFoldDB" id="A0A6B8VHG5"/>
<reference evidence="2 3" key="1">
    <citation type="journal article" date="2021" name="Int. J. Syst. Evol. Microbiol.">
        <title>Classification of three corynebacterial strains isolated from a small paddock in North Rhine-Westphalia: proposal of &lt;i&gt;Corynebacterium kalinowskii&lt;/i&gt; sp. nov., &lt;i&gt;Corynebacterium comes&lt;/i&gt; sp. nov. and &lt;i&gt;Corynebacterium occultum&lt;/i&gt; sp. nov.</title>
        <authorList>
            <person name="Schaffert L."/>
            <person name="Ruwe M."/>
            <person name="Milse J."/>
            <person name="Hanuschka K."/>
            <person name="Ortseifen V."/>
            <person name="Droste J."/>
            <person name="Brandt D."/>
            <person name="Schl L."/>
            <person name="Kutter Y."/>
            <person name="Vinke S."/>
            <person name="Vieh P."/>
            <person name="Jacob L."/>
            <person name="L N.C."/>
            <person name="Schulte-Berndt E."/>
            <person name="Hain C."/>
            <person name="Linder M."/>
            <person name="Schmidt P."/>
            <person name="Wollenschl L."/>
            <person name="Luttermann T."/>
            <person name="Thieme E."/>
            <person name="Hassa J."/>
            <person name="Haak M."/>
            <person name="Wittchen M."/>
            <person name="Mentz A."/>
            <person name="Persicke M."/>
            <person name="Busche T."/>
            <person name="R C."/>
        </authorList>
    </citation>
    <scope>NUCLEOTIDE SEQUENCE [LARGE SCALE GENOMIC DNA]</scope>
    <source>
        <strain evidence="2 3">2019</strain>
    </source>
</reference>
<dbReference type="KEGG" id="ccoe:CETAM_07355"/>
<proteinExistence type="predicted"/>
<keyword evidence="1" id="KW-0732">Signal</keyword>
<evidence type="ECO:0000256" key="1">
    <source>
        <dbReference type="SAM" id="SignalP"/>
    </source>
</evidence>
<dbReference type="RefSeq" id="WP_156228260.1">
    <property type="nucleotide sequence ID" value="NZ_CP046453.1"/>
</dbReference>
<accession>A0A6B8VHG5</accession>
<evidence type="ECO:0000313" key="3">
    <source>
        <dbReference type="Proteomes" id="UP000425178"/>
    </source>
</evidence>